<name>A0A0V0QPD8_PSEPJ</name>
<feature type="compositionally biased region" description="Polar residues" evidence="2">
    <location>
        <begin position="9"/>
        <end position="23"/>
    </location>
</feature>
<accession>A0A0V0QPD8</accession>
<feature type="coiled-coil region" evidence="1">
    <location>
        <begin position="202"/>
        <end position="282"/>
    </location>
</feature>
<dbReference type="Proteomes" id="UP000054937">
    <property type="component" value="Unassembled WGS sequence"/>
</dbReference>
<feature type="coiled-coil region" evidence="1">
    <location>
        <begin position="315"/>
        <end position="356"/>
    </location>
</feature>
<dbReference type="OrthoDB" id="296845at2759"/>
<gene>
    <name evidence="3" type="ORF">PPERSA_04750</name>
</gene>
<proteinExistence type="predicted"/>
<protein>
    <submittedName>
        <fullName evidence="3">Uncharacterized protein</fullName>
    </submittedName>
</protein>
<dbReference type="AlphaFoldDB" id="A0A0V0QPD8"/>
<evidence type="ECO:0000256" key="2">
    <source>
        <dbReference type="SAM" id="MobiDB-lite"/>
    </source>
</evidence>
<sequence length="383" mass="44663">MNKVVFSSPGESSTYKKFMSQGTALPDSPLSRKTLSLVSPKDTLSGFQKKQQQYYDKYDDLRSISSTSKFSKNKGYKKNPVASNSDVISEDTQAQLKQFQGSPAEYYQTKCKVFRNKLQNMELEMKKVKDDNEKLRNLNLDYVHQINLISHEKLRGIEKIVITSDVFDIENIEQKSVKQFVRKLANNYKIQEREQKKLISHCKVMEADIEVYKTKMDDAEAILETLKKTGETSVQGIMQKLKEMTEQNIRLTQEKEELLLNNAILKENLEKQGRMFNDIENELGETKASFQDLKSKHNRLLLDKDDEDQNSQKVIYELRCKCDELEYQLRKYNQQIQLVQNDKIEAEIKNKELEVMNKTLVRTTTGFFNAKKYLATTNGFKFK</sequence>
<keyword evidence="4" id="KW-1185">Reference proteome</keyword>
<evidence type="ECO:0000256" key="1">
    <source>
        <dbReference type="SAM" id="Coils"/>
    </source>
</evidence>
<keyword evidence="1" id="KW-0175">Coiled coil</keyword>
<comment type="caution">
    <text evidence="3">The sequence shown here is derived from an EMBL/GenBank/DDBJ whole genome shotgun (WGS) entry which is preliminary data.</text>
</comment>
<feature type="region of interest" description="Disordered" evidence="2">
    <location>
        <begin position="1"/>
        <end position="33"/>
    </location>
</feature>
<dbReference type="EMBL" id="LDAU01000124">
    <property type="protein sequence ID" value="KRX03872.1"/>
    <property type="molecule type" value="Genomic_DNA"/>
</dbReference>
<evidence type="ECO:0000313" key="4">
    <source>
        <dbReference type="Proteomes" id="UP000054937"/>
    </source>
</evidence>
<dbReference type="InParanoid" id="A0A0V0QPD8"/>
<evidence type="ECO:0000313" key="3">
    <source>
        <dbReference type="EMBL" id="KRX03872.1"/>
    </source>
</evidence>
<reference evidence="3 4" key="1">
    <citation type="journal article" date="2015" name="Sci. Rep.">
        <title>Genome of the facultative scuticociliatosis pathogen Pseudocohnilembus persalinus provides insight into its virulence through horizontal gene transfer.</title>
        <authorList>
            <person name="Xiong J."/>
            <person name="Wang G."/>
            <person name="Cheng J."/>
            <person name="Tian M."/>
            <person name="Pan X."/>
            <person name="Warren A."/>
            <person name="Jiang C."/>
            <person name="Yuan D."/>
            <person name="Miao W."/>
        </authorList>
    </citation>
    <scope>NUCLEOTIDE SEQUENCE [LARGE SCALE GENOMIC DNA]</scope>
    <source>
        <strain evidence="3">36N120E</strain>
    </source>
</reference>
<dbReference type="OMA" id="CESLMHE"/>
<organism evidence="3 4">
    <name type="scientific">Pseudocohnilembus persalinus</name>
    <name type="common">Ciliate</name>
    <dbReference type="NCBI Taxonomy" id="266149"/>
    <lineage>
        <taxon>Eukaryota</taxon>
        <taxon>Sar</taxon>
        <taxon>Alveolata</taxon>
        <taxon>Ciliophora</taxon>
        <taxon>Intramacronucleata</taxon>
        <taxon>Oligohymenophorea</taxon>
        <taxon>Scuticociliatia</taxon>
        <taxon>Philasterida</taxon>
        <taxon>Pseudocohnilembidae</taxon>
        <taxon>Pseudocohnilembus</taxon>
    </lineage>
</organism>
<feature type="coiled-coil region" evidence="1">
    <location>
        <begin position="111"/>
        <end position="138"/>
    </location>
</feature>